<name>A0A4Y9YTU9_9APHY</name>
<evidence type="ECO:0000256" key="1">
    <source>
        <dbReference type="SAM" id="MobiDB-lite"/>
    </source>
</evidence>
<dbReference type="EMBL" id="SEKV01000096">
    <property type="protein sequence ID" value="TFY64509.1"/>
    <property type="molecule type" value="Genomic_DNA"/>
</dbReference>
<feature type="compositionally biased region" description="Acidic residues" evidence="1">
    <location>
        <begin position="101"/>
        <end position="121"/>
    </location>
</feature>
<reference evidence="2 3" key="1">
    <citation type="submission" date="2019-01" db="EMBL/GenBank/DDBJ databases">
        <title>Genome sequencing of the rare red list fungi Fomitopsis rosea.</title>
        <authorList>
            <person name="Buettner E."/>
            <person name="Kellner H."/>
        </authorList>
    </citation>
    <scope>NUCLEOTIDE SEQUENCE [LARGE SCALE GENOMIC DNA]</scope>
    <source>
        <strain evidence="2 3">DSM 105464</strain>
    </source>
</reference>
<evidence type="ECO:0000313" key="2">
    <source>
        <dbReference type="EMBL" id="TFY64509.1"/>
    </source>
</evidence>
<protein>
    <submittedName>
        <fullName evidence="2">Uncharacterized protein</fullName>
    </submittedName>
</protein>
<feature type="region of interest" description="Disordered" evidence="1">
    <location>
        <begin position="32"/>
        <end position="53"/>
    </location>
</feature>
<comment type="caution">
    <text evidence="2">The sequence shown here is derived from an EMBL/GenBank/DDBJ whole genome shotgun (WGS) entry which is preliminary data.</text>
</comment>
<proteinExistence type="predicted"/>
<feature type="region of interest" description="Disordered" evidence="1">
    <location>
        <begin position="94"/>
        <end position="121"/>
    </location>
</feature>
<gene>
    <name evidence="2" type="ORF">EVJ58_g2571</name>
</gene>
<organism evidence="2 3">
    <name type="scientific">Rhodofomes roseus</name>
    <dbReference type="NCBI Taxonomy" id="34475"/>
    <lineage>
        <taxon>Eukaryota</taxon>
        <taxon>Fungi</taxon>
        <taxon>Dikarya</taxon>
        <taxon>Basidiomycota</taxon>
        <taxon>Agaricomycotina</taxon>
        <taxon>Agaricomycetes</taxon>
        <taxon>Polyporales</taxon>
        <taxon>Rhodofomes</taxon>
    </lineage>
</organism>
<sequence length="121" mass="13387">MTSETTQLDLEFLTTAIRQFQEVFIATIDVGEPSSDDMVSDISPMSTRPASPDRVVYSRTVSCSAWEEGSGGENSMELTEAELLEIMCPQRLSPNVRVGDESEEILEDDGYLGDDEDDEEP</sequence>
<dbReference type="Proteomes" id="UP000298390">
    <property type="component" value="Unassembled WGS sequence"/>
</dbReference>
<evidence type="ECO:0000313" key="3">
    <source>
        <dbReference type="Proteomes" id="UP000298390"/>
    </source>
</evidence>
<accession>A0A4Y9YTU9</accession>
<dbReference type="AlphaFoldDB" id="A0A4Y9YTU9"/>